<keyword evidence="1" id="KW-0805">Transcription regulation</keyword>
<evidence type="ECO:0000256" key="2">
    <source>
        <dbReference type="ARBA" id="ARBA00023125"/>
    </source>
</evidence>
<evidence type="ECO:0000256" key="1">
    <source>
        <dbReference type="ARBA" id="ARBA00023015"/>
    </source>
</evidence>
<evidence type="ECO:0000313" key="7">
    <source>
        <dbReference type="Proteomes" id="UP000183371"/>
    </source>
</evidence>
<keyword evidence="3" id="KW-0804">Transcription</keyword>
<accession>A0A1I7D2S6</accession>
<dbReference type="InterPro" id="IPR009057">
    <property type="entry name" value="Homeodomain-like_sf"/>
</dbReference>
<evidence type="ECO:0000256" key="4">
    <source>
        <dbReference type="PROSITE-ProRule" id="PRU00335"/>
    </source>
</evidence>
<keyword evidence="7" id="KW-1185">Reference proteome</keyword>
<evidence type="ECO:0000313" key="6">
    <source>
        <dbReference type="EMBL" id="SFU06015.1"/>
    </source>
</evidence>
<dbReference type="SUPFAM" id="SSF48498">
    <property type="entry name" value="Tetracyclin repressor-like, C-terminal domain"/>
    <property type="match status" value="1"/>
</dbReference>
<dbReference type="PANTHER" id="PTHR47506">
    <property type="entry name" value="TRANSCRIPTIONAL REGULATORY PROTEIN"/>
    <property type="match status" value="1"/>
</dbReference>
<sequence length="186" mass="21003">MRKNKRDELVEKAMETFYRNGFHATGMDMLVAESGISKTSMYKHFKSKEDLILAALGLREQQFHDWSTKRVCELASEPKDQLLALFDVLGEWFREDTFKSCMFIKASSEYPEPDHPIHQQTVEQRNTMYQGVLALVEAAHLKNPEALARQLLMLQEGAIITAHFGNSDDPAGEAKKAAKALIDAAS</sequence>
<dbReference type="Pfam" id="PF00440">
    <property type="entry name" value="TetR_N"/>
    <property type="match status" value="1"/>
</dbReference>
<dbReference type="EMBL" id="FPBD01000007">
    <property type="protein sequence ID" value="SFU06015.1"/>
    <property type="molecule type" value="Genomic_DNA"/>
</dbReference>
<dbReference type="Proteomes" id="UP000183371">
    <property type="component" value="Unassembled WGS sequence"/>
</dbReference>
<dbReference type="Gene3D" id="1.10.357.10">
    <property type="entry name" value="Tetracycline Repressor, domain 2"/>
    <property type="match status" value="1"/>
</dbReference>
<gene>
    <name evidence="6" type="ORF">SAMN05444141_107226</name>
</gene>
<dbReference type="PANTHER" id="PTHR47506:SF1">
    <property type="entry name" value="HTH-TYPE TRANSCRIPTIONAL REGULATOR YJDC"/>
    <property type="match status" value="1"/>
</dbReference>
<dbReference type="InterPro" id="IPR036271">
    <property type="entry name" value="Tet_transcr_reg_TetR-rel_C_sf"/>
</dbReference>
<feature type="DNA-binding region" description="H-T-H motif" evidence="4">
    <location>
        <begin position="26"/>
        <end position="45"/>
    </location>
</feature>
<dbReference type="PRINTS" id="PR00455">
    <property type="entry name" value="HTHTETR"/>
</dbReference>
<dbReference type="InterPro" id="IPR001647">
    <property type="entry name" value="HTH_TetR"/>
</dbReference>
<dbReference type="AlphaFoldDB" id="A0A1I7D2S6"/>
<name>A0A1I7D2S6_9HYPH</name>
<dbReference type="PROSITE" id="PS50977">
    <property type="entry name" value="HTH_TETR_2"/>
    <property type="match status" value="1"/>
</dbReference>
<evidence type="ECO:0000259" key="5">
    <source>
        <dbReference type="PROSITE" id="PS50977"/>
    </source>
</evidence>
<feature type="domain" description="HTH tetR-type" evidence="5">
    <location>
        <begin position="3"/>
        <end position="63"/>
    </location>
</feature>
<dbReference type="SUPFAM" id="SSF46689">
    <property type="entry name" value="Homeodomain-like"/>
    <property type="match status" value="1"/>
</dbReference>
<protein>
    <submittedName>
        <fullName evidence="6">Transcriptional regulator, TetR family</fullName>
    </submittedName>
</protein>
<dbReference type="RefSeq" id="WP_054783898.1">
    <property type="nucleotide sequence ID" value="NZ_FPBD01000007.1"/>
</dbReference>
<proteinExistence type="predicted"/>
<reference evidence="7" key="1">
    <citation type="submission" date="2016-10" db="EMBL/GenBank/DDBJ databases">
        <authorList>
            <person name="Varghese N."/>
            <person name="Submissions S."/>
        </authorList>
    </citation>
    <scope>NUCLEOTIDE SEQUENCE [LARGE SCALE GENOMIC DNA]</scope>
    <source>
        <strain evidence="7">DSM 17465</strain>
    </source>
</reference>
<organism evidence="6 7">
    <name type="scientific">Pseudovibrio denitrificans</name>
    <dbReference type="NCBI Taxonomy" id="258256"/>
    <lineage>
        <taxon>Bacteria</taxon>
        <taxon>Pseudomonadati</taxon>
        <taxon>Pseudomonadota</taxon>
        <taxon>Alphaproteobacteria</taxon>
        <taxon>Hyphomicrobiales</taxon>
        <taxon>Stappiaceae</taxon>
        <taxon>Pseudovibrio</taxon>
    </lineage>
</organism>
<dbReference type="GO" id="GO:0003677">
    <property type="term" value="F:DNA binding"/>
    <property type="evidence" value="ECO:0007669"/>
    <property type="project" value="UniProtKB-UniRule"/>
</dbReference>
<evidence type="ECO:0000256" key="3">
    <source>
        <dbReference type="ARBA" id="ARBA00023163"/>
    </source>
</evidence>
<keyword evidence="2 4" id="KW-0238">DNA-binding</keyword>